<dbReference type="PRINTS" id="PR00420">
    <property type="entry name" value="RNGMNOXGNASE"/>
</dbReference>
<dbReference type="PANTHER" id="PTHR43876">
    <property type="entry name" value="UBIQUINONE BIOSYNTHESIS MONOOXYGENASE COQ6, MITOCHONDRIAL"/>
    <property type="match status" value="1"/>
</dbReference>
<gene>
    <name evidence="5" type="ORF">BMF94_1602</name>
</gene>
<comment type="caution">
    <text evidence="5">The sequence shown here is derived from an EMBL/GenBank/DDBJ whole genome shotgun (WGS) entry which is preliminary data.</text>
</comment>
<dbReference type="OrthoDB" id="683240at2759"/>
<keyword evidence="1" id="KW-0285">Flavoprotein</keyword>
<sequence length="649" mass="68573">MLVRSGAHTRTVTARTRAGTVRSLGWFSRSTLATSTSATESPAPPFDDATPVEDHDVVVVGGGPAGLALTAALVQGRAPVGPLLLADTVDRLPIAASDAIAETHSITLIEGGSLDQTRNWALPESEYSNRVSSITADNKHWLTQTGIWRHLDEARTWPLSELQVWDGLSNARIEFQSPIVSAASGSSPAAATATAGDDWDAAFAAAMRPRRAEMSTMVENLNLQRAALRRIDECARDPGRRVELLDQTRVEGIERGLGGWPVLNLKSKSGRERRLRARLLIGADGANSPVKAYSRIDTFGWAYDRHGVVATLAVDPMTPGEGMNTGWQRFLPEGPIAFLPVSDKHASLVWSTTPTYAALIKSLPLEVLAPLITCAFTIPYDQLKQSLESLLPSPGSDVRPSMSAPALVAQLQELLVAHSRATYDPANPAPPLPPSVVSVQPSSVASFPLRLSHTSSYLGLPTPPPLSAEAVPAGAVAIAQDLRTVLVGDAAHTVHPLAGQGLNLGLADSRALSTLLSRLATQGADLGAFLSLKPYPKERYVANHAVLSACDHLASLYGRTDPVSVWARSTGVEVLNELGPIKEMIMRRAGSAKGSGPTPPAGERGAGVWGAVASVFERAGQVKDVASLVGRAAVGQVGARLSRFIVQGK</sequence>
<evidence type="ECO:0000313" key="5">
    <source>
        <dbReference type="EMBL" id="POY75232.1"/>
    </source>
</evidence>
<proteinExistence type="predicted"/>
<dbReference type="GO" id="GO:0005739">
    <property type="term" value="C:mitochondrion"/>
    <property type="evidence" value="ECO:0007669"/>
    <property type="project" value="TreeGrafter"/>
</dbReference>
<dbReference type="PROSITE" id="PS01304">
    <property type="entry name" value="UBIH"/>
    <property type="match status" value="1"/>
</dbReference>
<dbReference type="InterPro" id="IPR036188">
    <property type="entry name" value="FAD/NAD-bd_sf"/>
</dbReference>
<reference evidence="5 6" key="1">
    <citation type="journal article" date="2018" name="Front. Microbiol.">
        <title>Prospects for Fungal Bioremediation of Acidic Radioactive Waste Sites: Characterization and Genome Sequence of Rhodotorula taiwanensis MD1149.</title>
        <authorList>
            <person name="Tkavc R."/>
            <person name="Matrosova V.Y."/>
            <person name="Grichenko O.E."/>
            <person name="Gostincar C."/>
            <person name="Volpe R.P."/>
            <person name="Klimenkova P."/>
            <person name="Gaidamakova E.K."/>
            <person name="Zhou C.E."/>
            <person name="Stewart B.J."/>
            <person name="Lyman M.G."/>
            <person name="Malfatti S.A."/>
            <person name="Rubinfeld B."/>
            <person name="Courtot M."/>
            <person name="Singh J."/>
            <person name="Dalgard C.L."/>
            <person name="Hamilton T."/>
            <person name="Frey K.G."/>
            <person name="Gunde-Cimerman N."/>
            <person name="Dugan L."/>
            <person name="Daly M.J."/>
        </authorList>
    </citation>
    <scope>NUCLEOTIDE SEQUENCE [LARGE SCALE GENOMIC DNA]</scope>
    <source>
        <strain evidence="5 6">MD1149</strain>
    </source>
</reference>
<dbReference type="InterPro" id="IPR002938">
    <property type="entry name" value="FAD-bd"/>
</dbReference>
<dbReference type="EMBL" id="PJQD01000018">
    <property type="protein sequence ID" value="POY75232.1"/>
    <property type="molecule type" value="Genomic_DNA"/>
</dbReference>
<keyword evidence="3" id="KW-0560">Oxidoreductase</keyword>
<keyword evidence="6" id="KW-1185">Reference proteome</keyword>
<keyword evidence="2" id="KW-0274">FAD</keyword>
<dbReference type="SUPFAM" id="SSF51905">
    <property type="entry name" value="FAD/NAD(P)-binding domain"/>
    <property type="match status" value="1"/>
</dbReference>
<evidence type="ECO:0000256" key="2">
    <source>
        <dbReference type="ARBA" id="ARBA00022827"/>
    </source>
</evidence>
<organism evidence="5 6">
    <name type="scientific">Rhodotorula taiwanensis</name>
    <dbReference type="NCBI Taxonomy" id="741276"/>
    <lineage>
        <taxon>Eukaryota</taxon>
        <taxon>Fungi</taxon>
        <taxon>Dikarya</taxon>
        <taxon>Basidiomycota</taxon>
        <taxon>Pucciniomycotina</taxon>
        <taxon>Microbotryomycetes</taxon>
        <taxon>Sporidiobolales</taxon>
        <taxon>Sporidiobolaceae</taxon>
        <taxon>Rhodotorula</taxon>
    </lineage>
</organism>
<dbReference type="Proteomes" id="UP000237144">
    <property type="component" value="Unassembled WGS sequence"/>
</dbReference>
<dbReference type="InterPro" id="IPR051205">
    <property type="entry name" value="UbiH/COQ6_monooxygenase"/>
</dbReference>
<dbReference type="STRING" id="741276.A0A2S5BEP0"/>
<evidence type="ECO:0000256" key="1">
    <source>
        <dbReference type="ARBA" id="ARBA00022630"/>
    </source>
</evidence>
<dbReference type="AlphaFoldDB" id="A0A2S5BEP0"/>
<dbReference type="Pfam" id="PF01494">
    <property type="entry name" value="FAD_binding_3"/>
    <property type="match status" value="2"/>
</dbReference>
<evidence type="ECO:0000313" key="6">
    <source>
        <dbReference type="Proteomes" id="UP000237144"/>
    </source>
</evidence>
<feature type="domain" description="FAD-binding" evidence="4">
    <location>
        <begin position="483"/>
        <end position="522"/>
    </location>
</feature>
<name>A0A2S5BEP0_9BASI</name>
<dbReference type="GO" id="GO:0016491">
    <property type="term" value="F:oxidoreductase activity"/>
    <property type="evidence" value="ECO:0007669"/>
    <property type="project" value="UniProtKB-KW"/>
</dbReference>
<dbReference type="GO" id="GO:0071949">
    <property type="term" value="F:FAD binding"/>
    <property type="evidence" value="ECO:0007669"/>
    <property type="project" value="InterPro"/>
</dbReference>
<dbReference type="PANTHER" id="PTHR43876:SF7">
    <property type="entry name" value="UBIQUINONE BIOSYNTHESIS MONOOXYGENASE COQ6, MITOCHONDRIAL"/>
    <property type="match status" value="1"/>
</dbReference>
<evidence type="ECO:0000256" key="3">
    <source>
        <dbReference type="ARBA" id="ARBA00023002"/>
    </source>
</evidence>
<dbReference type="Gene3D" id="3.50.50.60">
    <property type="entry name" value="FAD/NAD(P)-binding domain"/>
    <property type="match status" value="2"/>
</dbReference>
<feature type="domain" description="FAD-binding" evidence="4">
    <location>
        <begin position="237"/>
        <end position="347"/>
    </location>
</feature>
<evidence type="ECO:0000259" key="4">
    <source>
        <dbReference type="Pfam" id="PF01494"/>
    </source>
</evidence>
<accession>A0A2S5BEP0</accession>
<dbReference type="InterPro" id="IPR018168">
    <property type="entry name" value="Ubi_Hdrlase_CS"/>
</dbReference>
<protein>
    <recommendedName>
        <fullName evidence="4">FAD-binding domain-containing protein</fullName>
    </recommendedName>
</protein>